<keyword evidence="2" id="KW-0812">Transmembrane</keyword>
<feature type="transmembrane region" description="Helical" evidence="2">
    <location>
        <begin position="12"/>
        <end position="29"/>
    </location>
</feature>
<dbReference type="EMBL" id="CP042593">
    <property type="protein sequence ID" value="QED47764.1"/>
    <property type="molecule type" value="Genomic_DNA"/>
</dbReference>
<dbReference type="InterPro" id="IPR036938">
    <property type="entry name" value="PAP2/HPO_sf"/>
</dbReference>
<evidence type="ECO:0000313" key="4">
    <source>
        <dbReference type="EMBL" id="QED47764.1"/>
    </source>
</evidence>
<feature type="transmembrane region" description="Helical" evidence="2">
    <location>
        <begin position="338"/>
        <end position="362"/>
    </location>
</feature>
<organism evidence="4 5">
    <name type="scientific">Cytobacillus dafuensis</name>
    <name type="common">Bacillus dafuensis</name>
    <dbReference type="NCBI Taxonomy" id="1742359"/>
    <lineage>
        <taxon>Bacteria</taxon>
        <taxon>Bacillati</taxon>
        <taxon>Bacillota</taxon>
        <taxon>Bacilli</taxon>
        <taxon>Bacillales</taxon>
        <taxon>Bacillaceae</taxon>
        <taxon>Cytobacillus</taxon>
    </lineage>
</organism>
<feature type="transmembrane region" description="Helical" evidence="2">
    <location>
        <begin position="273"/>
        <end position="294"/>
    </location>
</feature>
<feature type="transmembrane region" description="Helical" evidence="2">
    <location>
        <begin position="49"/>
        <end position="71"/>
    </location>
</feature>
<feature type="transmembrane region" description="Helical" evidence="2">
    <location>
        <begin position="137"/>
        <end position="158"/>
    </location>
</feature>
<keyword evidence="2" id="KW-1133">Transmembrane helix</keyword>
<dbReference type="RefSeq" id="WP_057770307.1">
    <property type="nucleotide sequence ID" value="NZ_CP042593.1"/>
</dbReference>
<comment type="similarity">
    <text evidence="1">Belongs to the DedA family.</text>
</comment>
<dbReference type="Pfam" id="PF09335">
    <property type="entry name" value="VTT_dom"/>
    <property type="match status" value="1"/>
</dbReference>
<feature type="transmembrane region" description="Helical" evidence="2">
    <location>
        <begin position="374"/>
        <end position="393"/>
    </location>
</feature>
<gene>
    <name evidence="4" type="ORF">FSZ17_11150</name>
</gene>
<evidence type="ECO:0000256" key="2">
    <source>
        <dbReference type="SAM" id="Phobius"/>
    </source>
</evidence>
<name>A0A5B8Z3T3_CYTDA</name>
<dbReference type="AlphaFoldDB" id="A0A5B8Z3T3"/>
<dbReference type="OrthoDB" id="9782291at2"/>
<evidence type="ECO:0000256" key="1">
    <source>
        <dbReference type="ARBA" id="ARBA00010792"/>
    </source>
</evidence>
<reference evidence="5" key="1">
    <citation type="submission" date="2019-08" db="EMBL/GenBank/DDBJ databases">
        <authorList>
            <person name="Zheng X."/>
        </authorList>
    </citation>
    <scope>NUCLEOTIDE SEQUENCE [LARGE SCALE GENOMIC DNA]</scope>
    <source>
        <strain evidence="5">FJAT-25496</strain>
    </source>
</reference>
<dbReference type="SMART" id="SM00014">
    <property type="entry name" value="acidPPc"/>
    <property type="match status" value="1"/>
</dbReference>
<dbReference type="PANTHER" id="PTHR42709">
    <property type="entry name" value="ALKALINE PHOSPHATASE LIKE PROTEIN"/>
    <property type="match status" value="1"/>
</dbReference>
<feature type="transmembrane region" description="Helical" evidence="2">
    <location>
        <begin position="170"/>
        <end position="189"/>
    </location>
</feature>
<dbReference type="PANTHER" id="PTHR42709:SF9">
    <property type="entry name" value="ALKALINE PHOSPHATASE LIKE PROTEIN"/>
    <property type="match status" value="1"/>
</dbReference>
<dbReference type="Pfam" id="PF01569">
    <property type="entry name" value="PAP2"/>
    <property type="match status" value="1"/>
</dbReference>
<dbReference type="InterPro" id="IPR000326">
    <property type="entry name" value="PAP2/HPO"/>
</dbReference>
<dbReference type="GO" id="GO:0005886">
    <property type="term" value="C:plasma membrane"/>
    <property type="evidence" value="ECO:0007669"/>
    <property type="project" value="TreeGrafter"/>
</dbReference>
<keyword evidence="5" id="KW-1185">Reference proteome</keyword>
<dbReference type="KEGG" id="bda:FSZ17_11150"/>
<protein>
    <submittedName>
        <fullName evidence="4">Phosphatase PAP2 family protein</fullName>
    </submittedName>
</protein>
<feature type="transmembrane region" description="Helical" evidence="2">
    <location>
        <begin position="301"/>
        <end position="318"/>
    </location>
</feature>
<feature type="transmembrane region" description="Helical" evidence="2">
    <location>
        <begin position="219"/>
        <end position="238"/>
    </location>
</feature>
<dbReference type="Gene3D" id="1.20.144.10">
    <property type="entry name" value="Phosphatidic acid phosphatase type 2/haloperoxidase"/>
    <property type="match status" value="1"/>
</dbReference>
<evidence type="ECO:0000313" key="5">
    <source>
        <dbReference type="Proteomes" id="UP000321555"/>
    </source>
</evidence>
<dbReference type="InterPro" id="IPR051311">
    <property type="entry name" value="DedA_domain"/>
</dbReference>
<evidence type="ECO:0000259" key="3">
    <source>
        <dbReference type="SMART" id="SM00014"/>
    </source>
</evidence>
<sequence>MQSLTNLIENHGYVILFLSLMLELIAFPLPGEFLMGYAGVLVFQGKLSWILSSVAAGLGSCTGMTISYLVGYKLGAPFFHKHGHRIHMGPDRLEKMSNWFEKYGNKLIVVAFYIPGVRHFTGYFSGITQISFRAYAIYAYIGAFIWTGTFIFLGKLLGPQWEQFHTSLKKYFFVGSVTFICLFVFIYILRKYRVKIKETIMVGLGRGVQRIHSLRRLRLLIAVIAVLFLIFVIFVISLTENYLNNEFKQFDTIVITLVTLIFDESWKPWMSSFGLFASIKVTISLIVLTYLWILLKSKDRILEISFLLFVVIGGEYFEEGIRRIFYHLQPVHPRLTKQILYSFPSEQSITALFLYGFFAYLFVRYSKNAWMQTFVSILIFIIIILIGLSRIYLMQQLPSDVVAGYAFGGVWLSLNILVMEIFRFTNRLNRLKYIK</sequence>
<keyword evidence="2" id="KW-0472">Membrane</keyword>
<dbReference type="SUPFAM" id="SSF48317">
    <property type="entry name" value="Acid phosphatase/Vanadium-dependent haloperoxidase"/>
    <property type="match status" value="1"/>
</dbReference>
<dbReference type="Proteomes" id="UP000321555">
    <property type="component" value="Chromosome"/>
</dbReference>
<feature type="domain" description="Phosphatidic acid phosphatase type 2/haloperoxidase" evidence="3">
    <location>
        <begin position="304"/>
        <end position="416"/>
    </location>
</feature>
<dbReference type="STRING" id="1742359.GCA_001439625_00672"/>
<accession>A0A5B8Z3T3</accession>
<feature type="transmembrane region" description="Helical" evidence="2">
    <location>
        <begin position="405"/>
        <end position="425"/>
    </location>
</feature>
<proteinExistence type="inferred from homology"/>
<dbReference type="InterPro" id="IPR032816">
    <property type="entry name" value="VTT_dom"/>
</dbReference>